<feature type="repeat" description="ANK" evidence="7">
    <location>
        <begin position="332"/>
        <end position="372"/>
    </location>
</feature>
<keyword evidence="1" id="KW-0677">Repeat</keyword>
<dbReference type="InterPro" id="IPR036864">
    <property type="entry name" value="Zn2-C6_fun-type_DNA-bd_sf"/>
</dbReference>
<dbReference type="GO" id="GO:0000981">
    <property type="term" value="F:DNA-binding transcription factor activity, RNA polymerase II-specific"/>
    <property type="evidence" value="ECO:0007669"/>
    <property type="project" value="InterPro"/>
</dbReference>
<gene>
    <name evidence="10" type="ORF">IFM46972_00126</name>
</gene>
<feature type="domain" description="Zn(2)-C6 fungal-type" evidence="9">
    <location>
        <begin position="571"/>
        <end position="603"/>
    </location>
</feature>
<feature type="compositionally biased region" description="Polar residues" evidence="8">
    <location>
        <begin position="862"/>
        <end position="873"/>
    </location>
</feature>
<dbReference type="InterPro" id="IPR036770">
    <property type="entry name" value="Ankyrin_rpt-contain_sf"/>
</dbReference>
<dbReference type="PROSITE" id="PS50088">
    <property type="entry name" value="ANK_REPEAT"/>
    <property type="match status" value="2"/>
</dbReference>
<dbReference type="GO" id="GO:0003677">
    <property type="term" value="F:DNA binding"/>
    <property type="evidence" value="ECO:0007669"/>
    <property type="project" value="UniProtKB-KW"/>
</dbReference>
<feature type="region of interest" description="Disordered" evidence="8">
    <location>
        <begin position="1"/>
        <end position="22"/>
    </location>
</feature>
<dbReference type="PANTHER" id="PTHR24166:SF48">
    <property type="entry name" value="PROTEIN VAPYRIN"/>
    <property type="match status" value="1"/>
</dbReference>
<feature type="region of interest" description="Disordered" evidence="8">
    <location>
        <begin position="840"/>
        <end position="873"/>
    </location>
</feature>
<dbReference type="Gene3D" id="1.25.40.20">
    <property type="entry name" value="Ankyrin repeat-containing domain"/>
    <property type="match status" value="1"/>
</dbReference>
<dbReference type="InterPro" id="IPR002110">
    <property type="entry name" value="Ankyrin_rpt"/>
</dbReference>
<feature type="repeat" description="ANK" evidence="7">
    <location>
        <begin position="412"/>
        <end position="445"/>
    </location>
</feature>
<feature type="region of interest" description="Disordered" evidence="8">
    <location>
        <begin position="1001"/>
        <end position="1037"/>
    </location>
</feature>
<protein>
    <submittedName>
        <fullName evidence="10">Transcription factor ACEII</fullName>
    </submittedName>
</protein>
<evidence type="ECO:0000256" key="8">
    <source>
        <dbReference type="SAM" id="MobiDB-lite"/>
    </source>
</evidence>
<evidence type="ECO:0000256" key="5">
    <source>
        <dbReference type="ARBA" id="ARBA00023163"/>
    </source>
</evidence>
<dbReference type="CDD" id="cd00067">
    <property type="entry name" value="GAL4"/>
    <property type="match status" value="1"/>
</dbReference>
<evidence type="ECO:0000256" key="2">
    <source>
        <dbReference type="ARBA" id="ARBA00023015"/>
    </source>
</evidence>
<dbReference type="InterPro" id="IPR001138">
    <property type="entry name" value="Zn2Cys6_DnaBD"/>
</dbReference>
<feature type="compositionally biased region" description="Basic and acidic residues" evidence="8">
    <location>
        <begin position="1001"/>
        <end position="1010"/>
    </location>
</feature>
<feature type="compositionally biased region" description="Low complexity" evidence="8">
    <location>
        <begin position="840"/>
        <end position="852"/>
    </location>
</feature>
<keyword evidence="3 7" id="KW-0040">ANK repeat</keyword>
<dbReference type="PROSITE" id="PS50048">
    <property type="entry name" value="ZN2_CY6_FUNGAL_2"/>
    <property type="match status" value="1"/>
</dbReference>
<name>A0A8H3N1P7_9EURO</name>
<accession>A0A8H3N1P7</accession>
<dbReference type="AlphaFoldDB" id="A0A8H3N1P7"/>
<dbReference type="Gene3D" id="4.10.240.10">
    <property type="entry name" value="Zn(2)-C6 fungal-type DNA-binding domain"/>
    <property type="match status" value="1"/>
</dbReference>
<dbReference type="GO" id="GO:0008270">
    <property type="term" value="F:zinc ion binding"/>
    <property type="evidence" value="ECO:0007669"/>
    <property type="project" value="InterPro"/>
</dbReference>
<dbReference type="SMART" id="SM00066">
    <property type="entry name" value="GAL4"/>
    <property type="match status" value="1"/>
</dbReference>
<evidence type="ECO:0000256" key="7">
    <source>
        <dbReference type="PROSITE-ProRule" id="PRU00023"/>
    </source>
</evidence>
<organism evidence="10 11">
    <name type="scientific">Aspergillus udagawae</name>
    <dbReference type="NCBI Taxonomy" id="91492"/>
    <lineage>
        <taxon>Eukaryota</taxon>
        <taxon>Fungi</taxon>
        <taxon>Dikarya</taxon>
        <taxon>Ascomycota</taxon>
        <taxon>Pezizomycotina</taxon>
        <taxon>Eurotiomycetes</taxon>
        <taxon>Eurotiomycetidae</taxon>
        <taxon>Eurotiales</taxon>
        <taxon>Aspergillaceae</taxon>
        <taxon>Aspergillus</taxon>
        <taxon>Aspergillus subgen. Fumigati</taxon>
    </lineage>
</organism>
<feature type="region of interest" description="Disordered" evidence="8">
    <location>
        <begin position="605"/>
        <end position="673"/>
    </location>
</feature>
<sequence>MAESGSPISDLSDRPESPSQVVGRRRNRLMNIIKQNDLPQLRQFITSCSPEDVIAPGTPYLEDTLFNAASYGSPEALYMLLVYAAAPEVVKRFNPKFHLLLDACGAANVDVVRFILDRHDSPENRLPLGPVDLHHRDDSGAMLILLAARSLMYLDNDADEVEDEGLYWTEWGYSVTDVVPPLPNDLSPRGSQVQDSVLGLAMLRADGPLLQWLIDSGADIYLKHQHFHHARVPFQFRTTKGYAYDVTTLHLASLFYNPDAIKLLLDHQRDKNNTNPDLASSCDSDGRLPLHWGASGPGGSNYRLLDKQLRITETLRLLLDHDSTGINRVDNTGSTPLHYAAISHAMCGCSQHAELVIRTLLEYGADPWIPDGSGCTILHLLGYHSHQGDPVETTLLELIMAHSANINHAENNGKTALHVFAQNLRQVSAAKFLVEHGADFRARNSLRETSFHAAARGFLNDHVRRDGRDKEVTTENKISLQDEMLRALQEAAGEDAAMLMSQPNAEGKTPQDLLEETRNRVAVEALLPYFGTIAVYIRYTNKGSTMQGNMPSQPLLSHVGVIVNPSARRAACDQCHAQKLRCTKLENCTMCVRCQRLNRQCIWSPPSRSGRPARTTVEEKVVKRGSSRLDNAGGKRRKRSLSVLESTPGEDSPESAREPVHTSQISTQPTPPAIEMAEIVPSLPPSVADWNMSDIFSLSSPRYSSRENHFPSLWTSESVPPLPNFTDYFQMPSMGNQTRTTQDTPAMPPTCAPQRLASLQDITRELSNINLSLFNLEQSLHAEPWGPMFASPAAVISKLTTCGGDQPDDTLAQGYPLIDIFNKTQHFIDIAKQTSNYFASLPTPLTSRPTPTGEAPPHTYPDSDTSSQASSRFSPVDMYTQREMPPSASSSSTARGDLSSPDLPTALLFTTGYARILDLYTTVSTQISHFVHALSVQSMAGGPDYRQRMHPVIPPLQWGGFQPANYGALQILMAIQVISYLLTEVERALGVDEWEREVTRERIRSDERGRPSSCSGGEGGGFYSDGQKHASSRPGNRAAVGSGLLSAAMIEIVAQGEGPGNRRGKVGLLRRKLKKLKKELEKSMHS</sequence>
<dbReference type="Pfam" id="PF12796">
    <property type="entry name" value="Ank_2"/>
    <property type="match status" value="1"/>
</dbReference>
<evidence type="ECO:0000313" key="10">
    <source>
        <dbReference type="EMBL" id="GFF22111.1"/>
    </source>
</evidence>
<dbReference type="PROSITE" id="PS50297">
    <property type="entry name" value="ANK_REP_REGION"/>
    <property type="match status" value="2"/>
</dbReference>
<dbReference type="SMART" id="SM00248">
    <property type="entry name" value="ANK"/>
    <property type="match status" value="9"/>
</dbReference>
<dbReference type="SUPFAM" id="SSF48403">
    <property type="entry name" value="Ankyrin repeat"/>
    <property type="match status" value="1"/>
</dbReference>
<keyword evidence="4" id="KW-0238">DNA-binding</keyword>
<reference evidence="10 11" key="1">
    <citation type="submission" date="2020-01" db="EMBL/GenBank/DDBJ databases">
        <title>Draft genome sequence of Aspergillus udagawae IFM 46972.</title>
        <authorList>
            <person name="Takahashi H."/>
            <person name="Yaguchi T."/>
        </authorList>
    </citation>
    <scope>NUCLEOTIDE SEQUENCE [LARGE SCALE GENOMIC DNA]</scope>
    <source>
        <strain evidence="10 11">IFM 46972</strain>
    </source>
</reference>
<evidence type="ECO:0000256" key="4">
    <source>
        <dbReference type="ARBA" id="ARBA00023125"/>
    </source>
</evidence>
<keyword evidence="6" id="KW-0539">Nucleus</keyword>
<evidence type="ECO:0000256" key="1">
    <source>
        <dbReference type="ARBA" id="ARBA00022737"/>
    </source>
</evidence>
<keyword evidence="2" id="KW-0805">Transcription regulation</keyword>
<evidence type="ECO:0000313" key="11">
    <source>
        <dbReference type="Proteomes" id="UP000465221"/>
    </source>
</evidence>
<evidence type="ECO:0000259" key="9">
    <source>
        <dbReference type="PROSITE" id="PS50048"/>
    </source>
</evidence>
<evidence type="ECO:0000256" key="3">
    <source>
        <dbReference type="ARBA" id="ARBA00023043"/>
    </source>
</evidence>
<dbReference type="SUPFAM" id="SSF57701">
    <property type="entry name" value="Zn2/Cys6 DNA-binding domain"/>
    <property type="match status" value="1"/>
</dbReference>
<dbReference type="PANTHER" id="PTHR24166">
    <property type="entry name" value="ROLLING PEBBLES, ISOFORM B"/>
    <property type="match status" value="1"/>
</dbReference>
<dbReference type="Proteomes" id="UP000465221">
    <property type="component" value="Unassembled WGS sequence"/>
</dbReference>
<keyword evidence="5" id="KW-0804">Transcription</keyword>
<proteinExistence type="predicted"/>
<dbReference type="PROSITE" id="PS00463">
    <property type="entry name" value="ZN2_CY6_FUNGAL_1"/>
    <property type="match status" value="1"/>
</dbReference>
<dbReference type="InterPro" id="IPR050889">
    <property type="entry name" value="Dendritic_Spine_Reg/Scaffold"/>
</dbReference>
<evidence type="ECO:0000256" key="6">
    <source>
        <dbReference type="ARBA" id="ARBA00023242"/>
    </source>
</evidence>
<dbReference type="EMBL" id="BLKC01000001">
    <property type="protein sequence ID" value="GFF22111.1"/>
    <property type="molecule type" value="Genomic_DNA"/>
</dbReference>
<comment type="caution">
    <text evidence="10">The sequence shown here is derived from an EMBL/GenBank/DDBJ whole genome shotgun (WGS) entry which is preliminary data.</text>
</comment>